<evidence type="ECO:0000256" key="3">
    <source>
        <dbReference type="ARBA" id="ARBA00023315"/>
    </source>
</evidence>
<comment type="similarity">
    <text evidence="4">Belongs to the L/F-transferase family.</text>
</comment>
<dbReference type="PANTHER" id="PTHR30098">
    <property type="entry name" value="LEUCYL/PHENYLALANYL-TRNA--PROTEIN TRANSFERASE"/>
    <property type="match status" value="1"/>
</dbReference>
<dbReference type="NCBIfam" id="TIGR00667">
    <property type="entry name" value="aat"/>
    <property type="match status" value="1"/>
</dbReference>
<dbReference type="GO" id="GO:0005737">
    <property type="term" value="C:cytoplasm"/>
    <property type="evidence" value="ECO:0007669"/>
    <property type="project" value="UniProtKB-SubCell"/>
</dbReference>
<dbReference type="Gene3D" id="3.30.70.3550">
    <property type="entry name" value="Leucyl/phenylalanyl-tRNA-protein transferase, N-terminal domain"/>
    <property type="match status" value="1"/>
</dbReference>
<dbReference type="SUPFAM" id="SSF55729">
    <property type="entry name" value="Acyl-CoA N-acyltransferases (Nat)"/>
    <property type="match status" value="1"/>
</dbReference>
<accession>A0A8J3GEL9</accession>
<dbReference type="GO" id="GO:0008914">
    <property type="term" value="F:leucyl-tRNA--protein transferase activity"/>
    <property type="evidence" value="ECO:0007669"/>
    <property type="project" value="UniProtKB-UniRule"/>
</dbReference>
<dbReference type="Gene3D" id="3.40.630.70">
    <property type="entry name" value="Leucyl/phenylalanyl-tRNA-protein transferase, C-terminal domain"/>
    <property type="match status" value="1"/>
</dbReference>
<keyword evidence="1 4" id="KW-0963">Cytoplasm</keyword>
<sequence>MGGRLSAPILEQAYRCGIFPWYSPGQPILWWSPDPRFVLRPDEVTIPRSLAKEARKEHWRVTFDEAFGDVIRACAAQQRPGQEGTWITADMIAGYEALHAAGIAHSAECWRDGMLAGGCYGVAIGSMFAGESMFYRRPDASKVAFAKLAERLGERGYAFIDCQQPTEHLARFGAKKWHRSRFLDALAEAVEQPDCWWGRGGLAKGGLICEVKRGIEFL</sequence>
<gene>
    <name evidence="4 5" type="primary">aat</name>
    <name evidence="5" type="ORF">GCM10007047_14960</name>
</gene>
<keyword evidence="6" id="KW-1185">Reference proteome</keyword>
<comment type="caution">
    <text evidence="5">The sequence shown here is derived from an EMBL/GenBank/DDBJ whole genome shotgun (WGS) entry which is preliminary data.</text>
</comment>
<comment type="function">
    <text evidence="4">Functions in the N-end rule pathway of protein degradation where it conjugates Leu, Phe and, less efficiently, Met from aminoacyl-tRNAs to the N-termini of proteins containing an N-terminal arginine or lysine.</text>
</comment>
<dbReference type="InterPro" id="IPR042221">
    <property type="entry name" value="Leu/Phe-tRNA_Trfase_N"/>
</dbReference>
<comment type="catalytic activity">
    <reaction evidence="4">
        <text>N-terminal L-arginyl-[protein] + L-leucyl-tRNA(Leu) = N-terminal L-leucyl-L-arginyl-[protein] + tRNA(Leu) + H(+)</text>
        <dbReference type="Rhea" id="RHEA:50416"/>
        <dbReference type="Rhea" id="RHEA-COMP:9613"/>
        <dbReference type="Rhea" id="RHEA-COMP:9622"/>
        <dbReference type="Rhea" id="RHEA-COMP:12672"/>
        <dbReference type="Rhea" id="RHEA-COMP:12673"/>
        <dbReference type="ChEBI" id="CHEBI:15378"/>
        <dbReference type="ChEBI" id="CHEBI:64719"/>
        <dbReference type="ChEBI" id="CHEBI:78442"/>
        <dbReference type="ChEBI" id="CHEBI:78494"/>
        <dbReference type="ChEBI" id="CHEBI:133044"/>
        <dbReference type="EC" id="2.3.2.6"/>
    </reaction>
</comment>
<dbReference type="InterPro" id="IPR042203">
    <property type="entry name" value="Leu/Phe-tRNA_Trfase_C"/>
</dbReference>
<name>A0A8J3GEL9_9BACT</name>
<organism evidence="5 6">
    <name type="scientific">Cerasicoccus arenae</name>
    <dbReference type="NCBI Taxonomy" id="424488"/>
    <lineage>
        <taxon>Bacteria</taxon>
        <taxon>Pseudomonadati</taxon>
        <taxon>Verrucomicrobiota</taxon>
        <taxon>Opitutia</taxon>
        <taxon>Puniceicoccales</taxon>
        <taxon>Cerasicoccaceae</taxon>
        <taxon>Cerasicoccus</taxon>
    </lineage>
</organism>
<dbReference type="AlphaFoldDB" id="A0A8J3GEL9"/>
<dbReference type="Pfam" id="PF03588">
    <property type="entry name" value="Leu_Phe_trans"/>
    <property type="match status" value="1"/>
</dbReference>
<dbReference type="PANTHER" id="PTHR30098:SF2">
    <property type="entry name" value="LEUCYL_PHENYLALANYL-TRNA--PROTEIN TRANSFERASE"/>
    <property type="match status" value="1"/>
</dbReference>
<dbReference type="InterPro" id="IPR016181">
    <property type="entry name" value="Acyl_CoA_acyltransferase"/>
</dbReference>
<protein>
    <recommendedName>
        <fullName evidence="4">Leucyl/phenylalanyl-tRNA--protein transferase</fullName>
        <ecNumber evidence="4">2.3.2.6</ecNumber>
    </recommendedName>
    <alternativeName>
        <fullName evidence="4">L/F-transferase</fullName>
    </alternativeName>
    <alternativeName>
        <fullName evidence="4">Leucyltransferase</fullName>
    </alternativeName>
    <alternativeName>
        <fullName evidence="4">Phenyalanyltransferase</fullName>
    </alternativeName>
</protein>
<dbReference type="InterPro" id="IPR004616">
    <property type="entry name" value="Leu/Phe-tRNA_Trfase"/>
</dbReference>
<reference evidence="5" key="2">
    <citation type="submission" date="2020-09" db="EMBL/GenBank/DDBJ databases">
        <authorList>
            <person name="Sun Q."/>
            <person name="Kim S."/>
        </authorList>
    </citation>
    <scope>NUCLEOTIDE SEQUENCE</scope>
    <source>
        <strain evidence="5">KCTC 12870</strain>
    </source>
</reference>
<reference evidence="5" key="1">
    <citation type="journal article" date="2014" name="Int. J. Syst. Evol. Microbiol.">
        <title>Complete genome sequence of Corynebacterium casei LMG S-19264T (=DSM 44701T), isolated from a smear-ripened cheese.</title>
        <authorList>
            <consortium name="US DOE Joint Genome Institute (JGI-PGF)"/>
            <person name="Walter F."/>
            <person name="Albersmeier A."/>
            <person name="Kalinowski J."/>
            <person name="Ruckert C."/>
        </authorList>
    </citation>
    <scope>NUCLEOTIDE SEQUENCE</scope>
    <source>
        <strain evidence="5">KCTC 12870</strain>
    </source>
</reference>
<dbReference type="EC" id="2.3.2.6" evidence="4"/>
<dbReference type="GO" id="GO:0030163">
    <property type="term" value="P:protein catabolic process"/>
    <property type="evidence" value="ECO:0007669"/>
    <property type="project" value="UniProtKB-UniRule"/>
</dbReference>
<keyword evidence="3 4" id="KW-0012">Acyltransferase</keyword>
<evidence type="ECO:0000313" key="6">
    <source>
        <dbReference type="Proteomes" id="UP000642829"/>
    </source>
</evidence>
<evidence type="ECO:0000313" key="5">
    <source>
        <dbReference type="EMBL" id="GHB99670.1"/>
    </source>
</evidence>
<keyword evidence="2 4" id="KW-0808">Transferase</keyword>
<comment type="subcellular location">
    <subcellularLocation>
        <location evidence="4">Cytoplasm</location>
    </subcellularLocation>
</comment>
<proteinExistence type="inferred from homology"/>
<evidence type="ECO:0000256" key="4">
    <source>
        <dbReference type="HAMAP-Rule" id="MF_00688"/>
    </source>
</evidence>
<evidence type="ECO:0000256" key="2">
    <source>
        <dbReference type="ARBA" id="ARBA00022679"/>
    </source>
</evidence>
<dbReference type="Proteomes" id="UP000642829">
    <property type="component" value="Unassembled WGS sequence"/>
</dbReference>
<comment type="catalytic activity">
    <reaction evidence="4">
        <text>L-phenylalanyl-tRNA(Phe) + an N-terminal L-alpha-aminoacyl-[protein] = an N-terminal L-phenylalanyl-L-alpha-aminoacyl-[protein] + tRNA(Phe)</text>
        <dbReference type="Rhea" id="RHEA:43632"/>
        <dbReference type="Rhea" id="RHEA-COMP:9668"/>
        <dbReference type="Rhea" id="RHEA-COMP:9699"/>
        <dbReference type="Rhea" id="RHEA-COMP:10636"/>
        <dbReference type="Rhea" id="RHEA-COMP:10637"/>
        <dbReference type="ChEBI" id="CHEBI:78442"/>
        <dbReference type="ChEBI" id="CHEBI:78531"/>
        <dbReference type="ChEBI" id="CHEBI:78597"/>
        <dbReference type="ChEBI" id="CHEBI:83561"/>
        <dbReference type="EC" id="2.3.2.6"/>
    </reaction>
</comment>
<evidence type="ECO:0000256" key="1">
    <source>
        <dbReference type="ARBA" id="ARBA00022490"/>
    </source>
</evidence>
<dbReference type="HAMAP" id="MF_00688">
    <property type="entry name" value="Leu_Phe_trans"/>
    <property type="match status" value="1"/>
</dbReference>
<comment type="catalytic activity">
    <reaction evidence="4">
        <text>N-terminal L-lysyl-[protein] + L-leucyl-tRNA(Leu) = N-terminal L-leucyl-L-lysyl-[protein] + tRNA(Leu) + H(+)</text>
        <dbReference type="Rhea" id="RHEA:12340"/>
        <dbReference type="Rhea" id="RHEA-COMP:9613"/>
        <dbReference type="Rhea" id="RHEA-COMP:9622"/>
        <dbReference type="Rhea" id="RHEA-COMP:12670"/>
        <dbReference type="Rhea" id="RHEA-COMP:12671"/>
        <dbReference type="ChEBI" id="CHEBI:15378"/>
        <dbReference type="ChEBI" id="CHEBI:65249"/>
        <dbReference type="ChEBI" id="CHEBI:78442"/>
        <dbReference type="ChEBI" id="CHEBI:78494"/>
        <dbReference type="ChEBI" id="CHEBI:133043"/>
        <dbReference type="EC" id="2.3.2.6"/>
    </reaction>
</comment>
<dbReference type="EMBL" id="BMXG01000007">
    <property type="protein sequence ID" value="GHB99670.1"/>
    <property type="molecule type" value="Genomic_DNA"/>
</dbReference>